<dbReference type="OrthoDB" id="4369964at2759"/>
<sequence length="225" mass="25130">MSWSYSLPKPTQSSGNEDFSRVRQGSRSPDLTPQLRNGSPKAPTTYGPFATQNVTASGLEEESFPDSVFHSTSASDLFSFPADKQTVNWPVSASLDQDLGFSNPAYFQTTFPTSHDVFLEGPTSVTDSLGLPSVISQERKRQDEAQDMNFCVSLPRRRSRYNIQKYGEKTEARPIPIRTQGPNPLQRWHESPPEDEPASMSAIMQAVQIYDLFFLSKPSKTDFHG</sequence>
<protein>
    <submittedName>
        <fullName evidence="2">Uncharacterized protein</fullName>
    </submittedName>
</protein>
<comment type="caution">
    <text evidence="2">The sequence shown here is derived from an EMBL/GenBank/DDBJ whole genome shotgun (WGS) entry which is preliminary data.</text>
</comment>
<keyword evidence="3" id="KW-1185">Reference proteome</keyword>
<evidence type="ECO:0000313" key="3">
    <source>
        <dbReference type="Proteomes" id="UP001147747"/>
    </source>
</evidence>
<reference evidence="2" key="2">
    <citation type="journal article" date="2023" name="IMA Fungus">
        <title>Comparative genomic study of the Penicillium genus elucidates a diverse pangenome and 15 lateral gene transfer events.</title>
        <authorList>
            <person name="Petersen C."/>
            <person name="Sorensen T."/>
            <person name="Nielsen M.R."/>
            <person name="Sondergaard T.E."/>
            <person name="Sorensen J.L."/>
            <person name="Fitzpatrick D.A."/>
            <person name="Frisvad J.C."/>
            <person name="Nielsen K.L."/>
        </authorList>
    </citation>
    <scope>NUCLEOTIDE SEQUENCE</scope>
    <source>
        <strain evidence="2">IBT 29677</strain>
    </source>
</reference>
<dbReference type="RefSeq" id="XP_056487884.1">
    <property type="nucleotide sequence ID" value="XM_056632333.1"/>
</dbReference>
<dbReference type="Proteomes" id="UP001147747">
    <property type="component" value="Unassembled WGS sequence"/>
</dbReference>
<evidence type="ECO:0000256" key="1">
    <source>
        <dbReference type="SAM" id="MobiDB-lite"/>
    </source>
</evidence>
<gene>
    <name evidence="2" type="ORF">N7509_007696</name>
</gene>
<feature type="compositionally biased region" description="Polar residues" evidence="1">
    <location>
        <begin position="1"/>
        <end position="37"/>
    </location>
</feature>
<proteinExistence type="predicted"/>
<organism evidence="2 3">
    <name type="scientific">Penicillium cosmopolitanum</name>
    <dbReference type="NCBI Taxonomy" id="1131564"/>
    <lineage>
        <taxon>Eukaryota</taxon>
        <taxon>Fungi</taxon>
        <taxon>Dikarya</taxon>
        <taxon>Ascomycota</taxon>
        <taxon>Pezizomycotina</taxon>
        <taxon>Eurotiomycetes</taxon>
        <taxon>Eurotiomycetidae</taxon>
        <taxon>Eurotiales</taxon>
        <taxon>Aspergillaceae</taxon>
        <taxon>Penicillium</taxon>
    </lineage>
</organism>
<name>A0A9W9VZJ0_9EURO</name>
<dbReference type="AlphaFoldDB" id="A0A9W9VZJ0"/>
<feature type="region of interest" description="Disordered" evidence="1">
    <location>
        <begin position="174"/>
        <end position="199"/>
    </location>
</feature>
<reference evidence="2" key="1">
    <citation type="submission" date="2022-12" db="EMBL/GenBank/DDBJ databases">
        <authorList>
            <person name="Petersen C."/>
        </authorList>
    </citation>
    <scope>NUCLEOTIDE SEQUENCE</scope>
    <source>
        <strain evidence="2">IBT 29677</strain>
    </source>
</reference>
<feature type="region of interest" description="Disordered" evidence="1">
    <location>
        <begin position="1"/>
        <end position="66"/>
    </location>
</feature>
<evidence type="ECO:0000313" key="2">
    <source>
        <dbReference type="EMBL" id="KAJ5392206.1"/>
    </source>
</evidence>
<accession>A0A9W9VZJ0</accession>
<dbReference type="EMBL" id="JAPZBU010000008">
    <property type="protein sequence ID" value="KAJ5392206.1"/>
    <property type="molecule type" value="Genomic_DNA"/>
</dbReference>
<dbReference type="GeneID" id="81371313"/>